<accession>A0A1C1CCG2</accession>
<dbReference type="EMBL" id="LGRB01000016">
    <property type="protein sequence ID" value="OCT46214.1"/>
    <property type="molecule type" value="Genomic_DNA"/>
</dbReference>
<protein>
    <submittedName>
        <fullName evidence="2">Putative dsba oxidoreductase protein</fullName>
    </submittedName>
</protein>
<dbReference type="InterPro" id="IPR001853">
    <property type="entry name" value="DSBA-like_thioredoxin_dom"/>
</dbReference>
<name>A0A1C1CCG2_9EURO</name>
<dbReference type="VEuPathDB" id="FungiDB:G647_09307"/>
<feature type="domain" description="DSBA-like thioredoxin" evidence="1">
    <location>
        <begin position="88"/>
        <end position="262"/>
    </location>
</feature>
<organism evidence="2 3">
    <name type="scientific">Cladophialophora carrionii</name>
    <dbReference type="NCBI Taxonomy" id="86049"/>
    <lineage>
        <taxon>Eukaryota</taxon>
        <taxon>Fungi</taxon>
        <taxon>Dikarya</taxon>
        <taxon>Ascomycota</taxon>
        <taxon>Pezizomycotina</taxon>
        <taxon>Eurotiomycetes</taxon>
        <taxon>Chaetothyriomycetidae</taxon>
        <taxon>Chaetothyriales</taxon>
        <taxon>Herpotrichiellaceae</taxon>
        <taxon>Cladophialophora</taxon>
    </lineage>
</organism>
<evidence type="ECO:0000313" key="3">
    <source>
        <dbReference type="Proteomes" id="UP000094526"/>
    </source>
</evidence>
<dbReference type="InterPro" id="IPR036249">
    <property type="entry name" value="Thioredoxin-like_sf"/>
</dbReference>
<dbReference type="OrthoDB" id="1930760at2759"/>
<reference evidence="3" key="1">
    <citation type="submission" date="2015-07" db="EMBL/GenBank/DDBJ databases">
        <authorList>
            <person name="Teixeira M.M."/>
            <person name="Souza R.C."/>
            <person name="Almeida L.G."/>
            <person name="Vicente V.A."/>
            <person name="de Hoog S."/>
            <person name="Bocca A.L."/>
            <person name="de Almeida S.R."/>
            <person name="Vasconcelos A.T."/>
            <person name="Felipe M.S."/>
        </authorList>
    </citation>
    <scope>NUCLEOTIDE SEQUENCE [LARGE SCALE GENOMIC DNA]</scope>
    <source>
        <strain evidence="3">KSF</strain>
    </source>
</reference>
<dbReference type="Gene3D" id="3.40.30.10">
    <property type="entry name" value="Glutaredoxin"/>
    <property type="match status" value="1"/>
</dbReference>
<dbReference type="SUPFAM" id="SSF52833">
    <property type="entry name" value="Thioredoxin-like"/>
    <property type="match status" value="1"/>
</dbReference>
<evidence type="ECO:0000313" key="2">
    <source>
        <dbReference type="EMBL" id="OCT46214.1"/>
    </source>
</evidence>
<evidence type="ECO:0000259" key="1">
    <source>
        <dbReference type="Pfam" id="PF01323"/>
    </source>
</evidence>
<dbReference type="eggNOG" id="ENOG502SHVE">
    <property type="taxonomic scope" value="Eukaryota"/>
</dbReference>
<gene>
    <name evidence="2" type="ORF">CLCR_01185</name>
</gene>
<dbReference type="PANTHER" id="PTHR13887:SF52">
    <property type="entry name" value="DSBA-LIKE THIOREDOXIN DOMAIN-CONTAINING PROTEIN"/>
    <property type="match status" value="1"/>
</dbReference>
<comment type="caution">
    <text evidence="2">The sequence shown here is derived from an EMBL/GenBank/DDBJ whole genome shotgun (WGS) entry which is preliminary data.</text>
</comment>
<dbReference type="VEuPathDB" id="FungiDB:CLCR_01185"/>
<dbReference type="AlphaFoldDB" id="A0A1C1CCG2"/>
<dbReference type="GO" id="GO:0016491">
    <property type="term" value="F:oxidoreductase activity"/>
    <property type="evidence" value="ECO:0007669"/>
    <property type="project" value="InterPro"/>
</dbReference>
<keyword evidence="3" id="KW-1185">Reference proteome</keyword>
<sequence length="270" mass="30361">MDERPVRLKSAITEDNSVASSDWAQGDSADLSLPSFLSSARFENSAAVVFCITDCCSLAAGSLQKASRPDHDVRSTNILHLGYNLSLALRRFRESDEAKDVTFTVKYFPYQLYPEATKEGESKYEWYKKSRYGDSEEKMKMFGGTVASTMDAHRVIQHFQEEKGPEVADRIINSLYSQYFENEKHPSADETLLKATTDAGIPESEARPFIEDKTDGLLDVKNMVRQQAGNGVDAVPTIMFEGKRRDITLVGAKEVEEYEKTLKQIVKESK</sequence>
<dbReference type="Pfam" id="PF01323">
    <property type="entry name" value="DSBA"/>
    <property type="match status" value="1"/>
</dbReference>
<dbReference type="PANTHER" id="PTHR13887">
    <property type="entry name" value="GLUTATHIONE S-TRANSFERASE KAPPA"/>
    <property type="match status" value="1"/>
</dbReference>
<dbReference type="Proteomes" id="UP000094526">
    <property type="component" value="Unassembled WGS sequence"/>
</dbReference>
<proteinExistence type="predicted"/>
<dbReference type="STRING" id="86049.A0A1C1CCG2"/>